<comment type="caution">
    <text evidence="4">The sequence shown here is derived from an EMBL/GenBank/DDBJ whole genome shotgun (WGS) entry which is preliminary data.</text>
</comment>
<keyword evidence="1" id="KW-0378">Hydrolase</keyword>
<dbReference type="PANTHER" id="PTHR42776:SF28">
    <property type="entry name" value="GLUTAMYL ENDOPEPTIDASE, CHLOROPLASTIC-RELATED"/>
    <property type="match status" value="1"/>
</dbReference>
<dbReference type="RefSeq" id="WP_157542200.1">
    <property type="nucleotide sequence ID" value="NZ_WQLA01000004.1"/>
</dbReference>
<evidence type="ECO:0000256" key="2">
    <source>
        <dbReference type="SAM" id="SignalP"/>
    </source>
</evidence>
<accession>A0A6I4I9Y7</accession>
<gene>
    <name evidence="4" type="ORF">GO816_12160</name>
</gene>
<reference evidence="4 5" key="1">
    <citation type="submission" date="2019-12" db="EMBL/GenBank/DDBJ databases">
        <title>Mucilaginibacter sp. HME9299 genome sequencing and assembly.</title>
        <authorList>
            <person name="Kang H."/>
            <person name="Kim H."/>
            <person name="Joh K."/>
        </authorList>
    </citation>
    <scope>NUCLEOTIDE SEQUENCE [LARGE SCALE GENOMIC DNA]</scope>
    <source>
        <strain evidence="4 5">HME9299</strain>
    </source>
</reference>
<evidence type="ECO:0000313" key="5">
    <source>
        <dbReference type="Proteomes" id="UP000434850"/>
    </source>
</evidence>
<dbReference type="AlphaFoldDB" id="A0A6I4I9Y7"/>
<feature type="signal peptide" evidence="2">
    <location>
        <begin position="1"/>
        <end position="19"/>
    </location>
</feature>
<keyword evidence="5" id="KW-1185">Reference proteome</keyword>
<dbReference type="EMBL" id="WQLA01000004">
    <property type="protein sequence ID" value="MVN91882.1"/>
    <property type="molecule type" value="Genomic_DNA"/>
</dbReference>
<dbReference type="InterPro" id="IPR001375">
    <property type="entry name" value="Peptidase_S9_cat"/>
</dbReference>
<dbReference type="GO" id="GO:0004252">
    <property type="term" value="F:serine-type endopeptidase activity"/>
    <property type="evidence" value="ECO:0007669"/>
    <property type="project" value="TreeGrafter"/>
</dbReference>
<dbReference type="OrthoDB" id="6388416at2"/>
<name>A0A6I4I9Y7_9SPHI</name>
<dbReference type="PANTHER" id="PTHR42776">
    <property type="entry name" value="SERINE PEPTIDASE S9 FAMILY MEMBER"/>
    <property type="match status" value="1"/>
</dbReference>
<dbReference type="GO" id="GO:0006508">
    <property type="term" value="P:proteolysis"/>
    <property type="evidence" value="ECO:0007669"/>
    <property type="project" value="InterPro"/>
</dbReference>
<feature type="domain" description="Peptidase S9 prolyl oligopeptidase catalytic" evidence="3">
    <location>
        <begin position="650"/>
        <end position="803"/>
    </location>
</feature>
<organism evidence="4 5">
    <name type="scientific">Mucilaginibacter aquatilis</name>
    <dbReference type="NCBI Taxonomy" id="1517760"/>
    <lineage>
        <taxon>Bacteria</taxon>
        <taxon>Pseudomonadati</taxon>
        <taxon>Bacteroidota</taxon>
        <taxon>Sphingobacteriia</taxon>
        <taxon>Sphingobacteriales</taxon>
        <taxon>Sphingobacteriaceae</taxon>
        <taxon>Mucilaginibacter</taxon>
    </lineage>
</organism>
<dbReference type="Proteomes" id="UP000434850">
    <property type="component" value="Unassembled WGS sequence"/>
</dbReference>
<dbReference type="Gene3D" id="3.40.50.1820">
    <property type="entry name" value="alpha/beta hydrolase"/>
    <property type="match status" value="1"/>
</dbReference>
<sequence>MKKVFLCALLISTSVWVKAQDAVGYQKPPQAMTDLLLAKPTPSVSINSKAEWMILSERNALPSVEELARPEMRIAGMRINPNNFAPSRQVISYSGFSLKNIKTGKVYPVTGLPATLNASGLSWSPDQSKAAFTQTNAKGVDLYVINIATQKATKVNKLPLNAVMGSFGSGVTWVDNSTMMYKVIVKPATMAPAKPLSPTGPVVQQNLGKSAPAVTYQDMIKSPYDEKLFEFYSTSQLVMNKNGVETPVGKPAIYASTTLSPDKKYMLVRTLHKPFSYLVPAQSFPSTVVITDLTGKALKTLANLPSGEVRPSGYDNLQNVPRSFDWRDDEAATITWAMPLDSGLIRKKVDFHDAVYALSAPFTGEAKELFKTEQRFRNVQWGTADLALVSEGLRSKQSSRVSRYNPSTGKLEKLWDRNQTDVYGNLGDPVTDKNKFGRQVIMPIENGTKLLMNNVIGSSPKGDLPFLATFDLNSKKSDIIWRCEPGHFEYVYDVLDPAKLVLVTRREAQTEVPNYYIKNLKLRIADQQITNFTNPYPQMQGVTKTKLQYKRGDGIDMTGDLYLPKGYNKDKDGPLPVLIWAYPAEFNSADDAAQIKGSKDRFITISPGGPVFFVTQGYAVLDNASMPIVAKDGKRPNDNFVDQLKLNAEAAINKLSDLGVGDRNRVAVGGHSYGAFMTANLLAHTKLFKAGLAESGAYNRTLTPFGFQNEERTYWDDPKLYYDMSPFSFANQIKTPLLLIHGDADDNTGTYPINSERLFAAIKGFGGTVRFVFLPYEAHGYRGRENLMHKLWEQLEWMNKYVKDAKPNQSAQAK</sequence>
<keyword evidence="2" id="KW-0732">Signal</keyword>
<evidence type="ECO:0000313" key="4">
    <source>
        <dbReference type="EMBL" id="MVN91882.1"/>
    </source>
</evidence>
<dbReference type="Pfam" id="PF00326">
    <property type="entry name" value="Peptidase_S9"/>
    <property type="match status" value="1"/>
</dbReference>
<feature type="chain" id="PRO_5026121265" evidence="2">
    <location>
        <begin position="20"/>
        <end position="814"/>
    </location>
</feature>
<protein>
    <submittedName>
        <fullName evidence="4">Prolyl oligopeptidase family serine peptidase</fullName>
    </submittedName>
</protein>
<evidence type="ECO:0000256" key="1">
    <source>
        <dbReference type="ARBA" id="ARBA00022801"/>
    </source>
</evidence>
<evidence type="ECO:0000259" key="3">
    <source>
        <dbReference type="Pfam" id="PF00326"/>
    </source>
</evidence>
<dbReference type="Gene3D" id="2.120.10.30">
    <property type="entry name" value="TolB, C-terminal domain"/>
    <property type="match status" value="1"/>
</dbReference>
<dbReference type="InterPro" id="IPR029058">
    <property type="entry name" value="AB_hydrolase_fold"/>
</dbReference>
<dbReference type="SUPFAM" id="SSF53474">
    <property type="entry name" value="alpha/beta-Hydrolases"/>
    <property type="match status" value="1"/>
</dbReference>
<dbReference type="InterPro" id="IPR011042">
    <property type="entry name" value="6-blade_b-propeller_TolB-like"/>
</dbReference>
<dbReference type="SUPFAM" id="SSF82171">
    <property type="entry name" value="DPP6 N-terminal domain-like"/>
    <property type="match status" value="1"/>
</dbReference>
<proteinExistence type="predicted"/>